<comment type="caution">
    <text evidence="2">The sequence shown here is derived from an EMBL/GenBank/DDBJ whole genome shotgun (WGS) entry which is preliminary data.</text>
</comment>
<feature type="region of interest" description="Disordered" evidence="1">
    <location>
        <begin position="1"/>
        <end position="28"/>
    </location>
</feature>
<sequence length="62" mass="6633">DKRKGRSKDEEDAAGTPPSGRGKFMGMKAKGEFRPSTFGSCESDSTVQGLTNNLLADSLDPR</sequence>
<organism evidence="2 3">
    <name type="scientific">Thalassiosira oceanica</name>
    <name type="common">Marine diatom</name>
    <dbReference type="NCBI Taxonomy" id="159749"/>
    <lineage>
        <taxon>Eukaryota</taxon>
        <taxon>Sar</taxon>
        <taxon>Stramenopiles</taxon>
        <taxon>Ochrophyta</taxon>
        <taxon>Bacillariophyta</taxon>
        <taxon>Coscinodiscophyceae</taxon>
        <taxon>Thalassiosirophycidae</taxon>
        <taxon>Thalassiosirales</taxon>
        <taxon>Thalassiosiraceae</taxon>
        <taxon>Thalassiosira</taxon>
    </lineage>
</organism>
<feature type="non-terminal residue" evidence="2">
    <location>
        <position position="1"/>
    </location>
</feature>
<reference evidence="2 3" key="1">
    <citation type="journal article" date="2012" name="Genome Biol.">
        <title>Genome and low-iron response of an oceanic diatom adapted to chronic iron limitation.</title>
        <authorList>
            <person name="Lommer M."/>
            <person name="Specht M."/>
            <person name="Roy A.S."/>
            <person name="Kraemer L."/>
            <person name="Andreson R."/>
            <person name="Gutowska M.A."/>
            <person name="Wolf J."/>
            <person name="Bergner S.V."/>
            <person name="Schilhabel M.B."/>
            <person name="Klostermeier U.C."/>
            <person name="Beiko R.G."/>
            <person name="Rosenstiel P."/>
            <person name="Hippler M."/>
            <person name="Laroche J."/>
        </authorList>
    </citation>
    <scope>NUCLEOTIDE SEQUENCE [LARGE SCALE GENOMIC DNA]</scope>
    <source>
        <strain evidence="2 3">CCMP1005</strain>
    </source>
</reference>
<gene>
    <name evidence="2" type="ORF">THAOC_18745</name>
</gene>
<proteinExistence type="predicted"/>
<evidence type="ECO:0000313" key="3">
    <source>
        <dbReference type="Proteomes" id="UP000266841"/>
    </source>
</evidence>
<keyword evidence="3" id="KW-1185">Reference proteome</keyword>
<dbReference type="Proteomes" id="UP000266841">
    <property type="component" value="Unassembled WGS sequence"/>
</dbReference>
<evidence type="ECO:0000313" key="2">
    <source>
        <dbReference type="EMBL" id="EJK60842.1"/>
    </source>
</evidence>
<evidence type="ECO:0000256" key="1">
    <source>
        <dbReference type="SAM" id="MobiDB-lite"/>
    </source>
</evidence>
<dbReference type="EMBL" id="AGNL01020648">
    <property type="protein sequence ID" value="EJK60842.1"/>
    <property type="molecule type" value="Genomic_DNA"/>
</dbReference>
<name>K0SR88_THAOC</name>
<dbReference type="AlphaFoldDB" id="K0SR88"/>
<accession>K0SR88</accession>
<protein>
    <submittedName>
        <fullName evidence="2">Uncharacterized protein</fullName>
    </submittedName>
</protein>